<dbReference type="GO" id="GO:0008017">
    <property type="term" value="F:microtubule binding"/>
    <property type="evidence" value="ECO:0007669"/>
    <property type="project" value="TreeGrafter"/>
</dbReference>
<evidence type="ECO:0000256" key="1">
    <source>
        <dbReference type="SAM" id="MobiDB-lite"/>
    </source>
</evidence>
<dbReference type="GO" id="GO:0000226">
    <property type="term" value="P:microtubule cytoskeleton organization"/>
    <property type="evidence" value="ECO:0007669"/>
    <property type="project" value="TreeGrafter"/>
</dbReference>
<feature type="region of interest" description="Disordered" evidence="1">
    <location>
        <begin position="89"/>
        <end position="111"/>
    </location>
</feature>
<feature type="non-terminal residue" evidence="2">
    <location>
        <position position="1"/>
    </location>
</feature>
<dbReference type="EMBL" id="NDHI03003420">
    <property type="protein sequence ID" value="PNJ56173.1"/>
    <property type="molecule type" value="Genomic_DNA"/>
</dbReference>
<dbReference type="AlphaFoldDB" id="A0A2J8VF80"/>
<feature type="non-terminal residue" evidence="2">
    <location>
        <position position="130"/>
    </location>
</feature>
<reference evidence="2" key="1">
    <citation type="submission" date="2017-12" db="EMBL/GenBank/DDBJ databases">
        <title>High-resolution comparative analysis of great ape genomes.</title>
        <authorList>
            <person name="Pollen A."/>
            <person name="Hastie A."/>
            <person name="Hormozdiari F."/>
            <person name="Dougherty M."/>
            <person name="Liu R."/>
            <person name="Chaisson M."/>
            <person name="Hoppe E."/>
            <person name="Hill C."/>
            <person name="Pang A."/>
            <person name="Hillier L."/>
            <person name="Baker C."/>
            <person name="Armstrong J."/>
            <person name="Shendure J."/>
            <person name="Paten B."/>
            <person name="Wilson R."/>
            <person name="Chao H."/>
            <person name="Schneider V."/>
            <person name="Ventura M."/>
            <person name="Kronenberg Z."/>
            <person name="Murali S."/>
            <person name="Gordon D."/>
            <person name="Cantsilieris S."/>
            <person name="Munson K."/>
            <person name="Nelson B."/>
            <person name="Raja A."/>
            <person name="Underwood J."/>
            <person name="Diekhans M."/>
            <person name="Fiddes I."/>
            <person name="Haussler D."/>
            <person name="Eichler E."/>
        </authorList>
    </citation>
    <scope>NUCLEOTIDE SEQUENCE [LARGE SCALE GENOMIC DNA]</scope>
    <source>
        <strain evidence="2">Susie</strain>
    </source>
</reference>
<proteinExistence type="predicted"/>
<evidence type="ECO:0000313" key="2">
    <source>
        <dbReference type="EMBL" id="PNJ56173.1"/>
    </source>
</evidence>
<feature type="compositionally biased region" description="Polar residues" evidence="1">
    <location>
        <begin position="1"/>
        <end position="10"/>
    </location>
</feature>
<organism evidence="2">
    <name type="scientific">Pongo abelii</name>
    <name type="common">Sumatran orangutan</name>
    <name type="synonym">Pongo pygmaeus abelii</name>
    <dbReference type="NCBI Taxonomy" id="9601"/>
    <lineage>
        <taxon>Eukaryota</taxon>
        <taxon>Metazoa</taxon>
        <taxon>Chordata</taxon>
        <taxon>Craniata</taxon>
        <taxon>Vertebrata</taxon>
        <taxon>Euteleostomi</taxon>
        <taxon>Mammalia</taxon>
        <taxon>Eutheria</taxon>
        <taxon>Euarchontoglires</taxon>
        <taxon>Primates</taxon>
        <taxon>Haplorrhini</taxon>
        <taxon>Catarrhini</taxon>
        <taxon>Hominidae</taxon>
        <taxon>Pongo</taxon>
    </lineage>
</organism>
<sequence>QDPTMLQFKSTPDLLRDQQEAAPPGSVDHMKATIYGILREGSSESETSVRRKVSLVLEKMQPLVAVAGQGELTRKVEELQRKLDEEVKKRQKLEPSRVGLERQLEEKTEECSRLQELLERRKGEAQQSNK</sequence>
<dbReference type="PANTHER" id="PTHR46349">
    <property type="entry name" value="CINGULIN-LIKE PROTEIN 1-RELATED"/>
    <property type="match status" value="1"/>
</dbReference>
<name>A0A2J8VF80_PONAB</name>
<protein>
    <submittedName>
        <fullName evidence="2">CGN isoform 5</fullName>
    </submittedName>
</protein>
<accession>A0A2J8VF80</accession>
<gene>
    <name evidence="2" type="ORF">CR201_G0018919</name>
</gene>
<dbReference type="GO" id="GO:0005923">
    <property type="term" value="C:bicellular tight junction"/>
    <property type="evidence" value="ECO:0007669"/>
    <property type="project" value="TreeGrafter"/>
</dbReference>
<comment type="caution">
    <text evidence="2">The sequence shown here is derived from an EMBL/GenBank/DDBJ whole genome shotgun (WGS) entry which is preliminary data.</text>
</comment>
<feature type="region of interest" description="Disordered" evidence="1">
    <location>
        <begin position="1"/>
        <end position="27"/>
    </location>
</feature>
<dbReference type="PANTHER" id="PTHR46349:SF4">
    <property type="entry name" value="CINGULIN"/>
    <property type="match status" value="1"/>
</dbReference>